<dbReference type="PROSITE" id="PS52040">
    <property type="entry name" value="TOPO_IIA"/>
    <property type="match status" value="1"/>
</dbReference>
<evidence type="ECO:0000313" key="12">
    <source>
        <dbReference type="EMBL" id="MCS4533757.1"/>
    </source>
</evidence>
<feature type="region of interest" description="Disordered" evidence="10">
    <location>
        <begin position="726"/>
        <end position="777"/>
    </location>
</feature>
<comment type="catalytic activity">
    <reaction evidence="1 8 9">
        <text>ATP-dependent breakage, passage and rejoining of double-stranded DNA.</text>
        <dbReference type="EC" id="5.6.2.2"/>
    </reaction>
</comment>
<feature type="domain" description="Topo IIA-type catalytic" evidence="11">
    <location>
        <begin position="42"/>
        <end position="544"/>
    </location>
</feature>
<keyword evidence="7 8" id="KW-0413">Isomerase</keyword>
<keyword evidence="4 8" id="KW-0067">ATP-binding</keyword>
<keyword evidence="13" id="KW-1185">Reference proteome</keyword>
<dbReference type="NCBIfam" id="NF004043">
    <property type="entry name" value="PRK05560.1"/>
    <property type="match status" value="1"/>
</dbReference>
<dbReference type="GO" id="GO:0003918">
    <property type="term" value="F:DNA topoisomerase type II (double strand cut, ATP-hydrolyzing) activity"/>
    <property type="evidence" value="ECO:0007669"/>
    <property type="project" value="UniProtKB-EC"/>
</dbReference>
<keyword evidence="5 8" id="KW-0799">Topoisomerase</keyword>
<comment type="subcellular location">
    <subcellularLocation>
        <location evidence="8">Cytoplasm</location>
    </subcellularLocation>
</comment>
<dbReference type="PANTHER" id="PTHR43493">
    <property type="entry name" value="DNA GYRASE/TOPOISOMERASE SUBUNIT A"/>
    <property type="match status" value="1"/>
</dbReference>
<dbReference type="Gene3D" id="2.120.10.90">
    <property type="entry name" value="DNA gyrase/topoisomerase IV, subunit A, C-terminal"/>
    <property type="match status" value="1"/>
</dbReference>
<evidence type="ECO:0000256" key="7">
    <source>
        <dbReference type="ARBA" id="ARBA00023235"/>
    </source>
</evidence>
<comment type="similarity">
    <text evidence="2 8">Belongs to the type II topoisomerase GyrA/ParC subunit family.</text>
</comment>
<evidence type="ECO:0000259" key="11">
    <source>
        <dbReference type="PROSITE" id="PS52040"/>
    </source>
</evidence>
<dbReference type="InterPro" id="IPR005743">
    <property type="entry name" value="GyrA"/>
</dbReference>
<evidence type="ECO:0000313" key="13">
    <source>
        <dbReference type="Proteomes" id="UP001166947"/>
    </source>
</evidence>
<feature type="compositionally biased region" description="Acidic residues" evidence="10">
    <location>
        <begin position="899"/>
        <end position="909"/>
    </location>
</feature>
<dbReference type="InterPro" id="IPR035516">
    <property type="entry name" value="Gyrase/topoIV_suA_C"/>
</dbReference>
<evidence type="ECO:0000256" key="6">
    <source>
        <dbReference type="ARBA" id="ARBA00023125"/>
    </source>
</evidence>
<evidence type="ECO:0000256" key="2">
    <source>
        <dbReference type="ARBA" id="ARBA00008263"/>
    </source>
</evidence>
<dbReference type="SMART" id="SM00434">
    <property type="entry name" value="TOP4c"/>
    <property type="match status" value="1"/>
</dbReference>
<dbReference type="PANTHER" id="PTHR43493:SF5">
    <property type="entry name" value="DNA GYRASE SUBUNIT A, CHLOROPLASTIC_MITOCHONDRIAL"/>
    <property type="match status" value="1"/>
</dbReference>
<dbReference type="SUPFAM" id="SSF56719">
    <property type="entry name" value="Type II DNA topoisomerase"/>
    <property type="match status" value="1"/>
</dbReference>
<dbReference type="Gene3D" id="3.90.199.10">
    <property type="entry name" value="Topoisomerase II, domain 5"/>
    <property type="match status" value="1"/>
</dbReference>
<dbReference type="RefSeq" id="WP_259291557.1">
    <property type="nucleotide sequence ID" value="NZ_JANUXW010000003.1"/>
</dbReference>
<dbReference type="NCBIfam" id="TIGR01063">
    <property type="entry name" value="gyrA"/>
    <property type="match status" value="1"/>
</dbReference>
<proteinExistence type="inferred from homology"/>
<dbReference type="Pfam" id="PF03989">
    <property type="entry name" value="DNA_gyraseA_C"/>
    <property type="match status" value="7"/>
</dbReference>
<dbReference type="InterPro" id="IPR050220">
    <property type="entry name" value="Type_II_DNA_Topoisomerases"/>
</dbReference>
<dbReference type="CDD" id="cd00187">
    <property type="entry name" value="TOP4c"/>
    <property type="match status" value="1"/>
</dbReference>
<reference evidence="12" key="1">
    <citation type="submission" date="2022-08" db="EMBL/GenBank/DDBJ databases">
        <authorList>
            <person name="Volokhov D.V."/>
            <person name="Furtak V.A."/>
            <person name="Zagorodnyaya T.A."/>
        </authorList>
    </citation>
    <scope>NUCLEOTIDE SEQUENCE</scope>
    <source>
        <strain evidence="12">CSL10203-ORH2</strain>
    </source>
</reference>
<protein>
    <recommendedName>
        <fullName evidence="8">DNA gyrase subunit A</fullName>
        <ecNumber evidence="8">5.6.2.2</ecNumber>
    </recommendedName>
</protein>
<reference evidence="12" key="2">
    <citation type="journal article" date="2023" name="Curr. Microbiol.">
        <title>Neisseria montereyensis sp. nov., Isolated from Oropharynx of California Sea Lion (Zalophus californianus): Genomic, Phylogenetic, and Phenotypic Study.</title>
        <authorList>
            <person name="Volokhov D.V."/>
            <person name="Zagorodnyaya T.A."/>
            <person name="Furtak V.A."/>
            <person name="Nattanmai G."/>
            <person name="Randall L."/>
            <person name="Jose S."/>
            <person name="Gao Y."/>
            <person name="Gulland F.M."/>
            <person name="Eisenberg T."/>
            <person name="Delmonte P."/>
            <person name="Blom J."/>
            <person name="Mitchell K.K."/>
        </authorList>
    </citation>
    <scope>NUCLEOTIDE SEQUENCE</scope>
    <source>
        <strain evidence="12">CSL10203-ORH2</strain>
    </source>
</reference>
<evidence type="ECO:0000256" key="10">
    <source>
        <dbReference type="SAM" id="MobiDB-lite"/>
    </source>
</evidence>
<keyword evidence="8" id="KW-0963">Cytoplasm</keyword>
<sequence length="937" mass="103715">MTDATIRNDHHFAKETIPISLEDEMRRSYLDYAMSVIVGRALPDVRDGLKPVHRRVLYAMHELKNNWNSAYKKSARIVGDVIGKYHPHGDSPVYETIVRMAQPFSLRYMLVDGQGNFGSVDGDGAAAMRYTEIRMAKIAHEMLADIEEETVNFGPNYDGSEHEPLVLPTRFPALLVNGSSGIAVGMATNIPPHNLTDTINACLQLLEDPETDIEALISTIKAPDFPTGATIYGLSGVHEGYKTGRGRVVMRGKTHIEPIGKNGEREAIIIDEIPYQVNKAKLVEKIGDLVRDKTLEGISDLRDESDKSGMRVVIELKRNENAEVILNQLYKQTQLQDSFGINMVALVDGQPRLLNLKQILSEFLRHRREVVTRRTLFRLKKARHEGHIAEGKAVALSNIDEMIQLIKESADAPEAKEKLLARPWQSGLVSDMLSRTDLDLQMARPEGLPKGLGLQNGGYFLSEIQADAILRMSLRNLTGLDQDTIIADYKNIMEHIIDFLDILAKPERVTQIIHEELEEIRSGFGDERRSEINPFGGDIADEDLIPPREMVVTLTHSGYIKTQPTTDYQAQRRGGRGKQAAATKDEDFIETLFVANTHDYLMCFTNFGKCHWIKVYKLPEGGRNSRGRPINNVIQLDEDEKVSAILAVRDFPEDEYVFFATAQGMVKKIQLSAFKNVRSQGIKAIALKEGDSLVGVAKTSGTCDIMLFSNLGKAIRFNEYYERTHETDDELDGEDSDGLNDNGSDETETDDGNDTLVLKGNGVRPSGRGSGGLRGMRLPKDGRIVSLITFPPESEEEDLQVLTATANGYGKRTPISDYSRKGKGGQGNIAINTGERNGDLVAATLVAEADDLMLITSGGVLIRTKVDQIRETGRAAAGVKLINLDEGETLVSLERVAEPEEDEENETDVAAESNHEENPNGEASSSDSDDEANKSEE</sequence>
<dbReference type="Gene3D" id="1.10.268.10">
    <property type="entry name" value="Topoisomerase, domain 3"/>
    <property type="match status" value="1"/>
</dbReference>
<evidence type="ECO:0000256" key="1">
    <source>
        <dbReference type="ARBA" id="ARBA00000185"/>
    </source>
</evidence>
<evidence type="ECO:0000256" key="8">
    <source>
        <dbReference type="HAMAP-Rule" id="MF_01897"/>
    </source>
</evidence>
<feature type="compositionally biased region" description="Acidic residues" evidence="10">
    <location>
        <begin position="727"/>
        <end position="753"/>
    </location>
</feature>
<feature type="short sequence motif" description="GyrA-box" evidence="8">
    <location>
        <begin position="571"/>
        <end position="577"/>
    </location>
</feature>
<comment type="caution">
    <text evidence="12">The sequence shown here is derived from an EMBL/GenBank/DDBJ whole genome shotgun (WGS) entry which is preliminary data.</text>
</comment>
<dbReference type="NCBIfam" id="NF004044">
    <property type="entry name" value="PRK05561.1"/>
    <property type="match status" value="1"/>
</dbReference>
<feature type="region of interest" description="Disordered" evidence="10">
    <location>
        <begin position="894"/>
        <end position="937"/>
    </location>
</feature>
<evidence type="ECO:0000256" key="4">
    <source>
        <dbReference type="ARBA" id="ARBA00022840"/>
    </source>
</evidence>
<comment type="miscellaneous">
    <text evidence="8">Few gyrases are as efficient as E.coli at forming negative supercoils. Not all organisms have 2 type II topoisomerases; in organisms with a single type II topoisomerase this enzyme also has to decatenate newly replicated chromosomes.</text>
</comment>
<evidence type="ECO:0000256" key="3">
    <source>
        <dbReference type="ARBA" id="ARBA00022741"/>
    </source>
</evidence>
<feature type="active site" description="O-(5'-phospho-DNA)-tyrosine intermediate" evidence="8 9">
    <location>
        <position position="130"/>
    </location>
</feature>
<organism evidence="12 13">
    <name type="scientific">Neisseria montereyensis</name>
    <dbReference type="NCBI Taxonomy" id="2973938"/>
    <lineage>
        <taxon>Bacteria</taxon>
        <taxon>Pseudomonadati</taxon>
        <taxon>Pseudomonadota</taxon>
        <taxon>Betaproteobacteria</taxon>
        <taxon>Neisseriales</taxon>
        <taxon>Neisseriaceae</taxon>
        <taxon>Neisseria</taxon>
    </lineage>
</organism>
<dbReference type="InterPro" id="IPR006691">
    <property type="entry name" value="GyrA/parC_rep"/>
</dbReference>
<accession>A0ABT2FC23</accession>
<dbReference type="InterPro" id="IPR002205">
    <property type="entry name" value="Topo_IIA_dom_A"/>
</dbReference>
<keyword evidence="3 8" id="KW-0547">Nucleotide-binding</keyword>
<dbReference type="Pfam" id="PF00521">
    <property type="entry name" value="DNA_topoisoIV"/>
    <property type="match status" value="1"/>
</dbReference>
<dbReference type="EC" id="5.6.2.2" evidence="8"/>
<dbReference type="InterPro" id="IPR013760">
    <property type="entry name" value="Topo_IIA-like_dom_sf"/>
</dbReference>
<gene>
    <name evidence="8 12" type="primary">gyrA</name>
    <name evidence="12" type="ORF">NXS09_05500</name>
</gene>
<dbReference type="InterPro" id="IPR013758">
    <property type="entry name" value="Topo_IIA_A/C_ab"/>
</dbReference>
<dbReference type="HAMAP" id="MF_01897">
    <property type="entry name" value="GyrA"/>
    <property type="match status" value="1"/>
</dbReference>
<evidence type="ECO:0000256" key="9">
    <source>
        <dbReference type="PROSITE-ProRule" id="PRU01384"/>
    </source>
</evidence>
<evidence type="ECO:0000256" key="5">
    <source>
        <dbReference type="ARBA" id="ARBA00023029"/>
    </source>
</evidence>
<keyword evidence="6 8" id="KW-0238">DNA-binding</keyword>
<dbReference type="Gene3D" id="3.30.1360.40">
    <property type="match status" value="1"/>
</dbReference>
<comment type="subunit">
    <text evidence="8">Heterotetramer, composed of two GyrA and two GyrB chains. In the heterotetramer, GyrA contains the active site tyrosine that forms a transient covalent intermediate with DNA, while GyrB binds cofactors and catalyzes ATP hydrolysis.</text>
</comment>
<name>A0ABT2FC23_9NEIS</name>
<dbReference type="EMBL" id="JANUXW010000003">
    <property type="protein sequence ID" value="MCS4533757.1"/>
    <property type="molecule type" value="Genomic_DNA"/>
</dbReference>
<dbReference type="SUPFAM" id="SSF101904">
    <property type="entry name" value="GyrA/ParC C-terminal domain-like"/>
    <property type="match status" value="2"/>
</dbReference>
<dbReference type="Proteomes" id="UP001166947">
    <property type="component" value="Unassembled WGS sequence"/>
</dbReference>
<dbReference type="InterPro" id="IPR013757">
    <property type="entry name" value="Topo_IIA_A_a_sf"/>
</dbReference>
<comment type="function">
    <text evidence="8">A type II topoisomerase that negatively supercoils closed circular double-stranded (ds) DNA in an ATP-dependent manner to modulate DNA topology and maintain chromosomes in an underwound state. Negative supercoiling favors strand separation, and DNA replication, transcription, recombination and repair, all of which involve strand separation. Also able to catalyze the interconversion of other topological isomers of dsDNA rings, including catenanes and knotted rings. Type II topoisomerases break and join 2 DNA strands simultaneously in an ATP-dependent manner.</text>
</comment>